<proteinExistence type="predicted"/>
<protein>
    <submittedName>
        <fullName evidence="2">Protein kinase domain-containing protein</fullName>
    </submittedName>
</protein>
<sequence length="348" mass="39562">MHIELFCHHSDNNHIRREYKLQNVAPSNNNTSFSSTARSNILHSAGSNNNLRRCPWEIRRSLVEFGPKIGSGSFGTVYRGYYCGDVAIKRININGKPSGKQLIDFQSEVGILRDIRHGNVLLFMGIIKTPELCIITEWCEGSSLYKRLHVSEPKWEFKVAKVIDISKQLVNGLAYLHSRNIIHRDLKSNNIFLTADETVKIGDFGFATVWQKFTSESAVKLKPTGSILWMAPEIIRMKVKEPYSFWSDTYAFGIVLYELLTNELPYAGINNPDAILFRVGMGLLKPDLGQLRKNCPKSLKGLLESCIKFRGEERPLCPEIFETMETIRLELPKVQRSQSAPLLNKTLT</sequence>
<organism evidence="1 2">
    <name type="scientific">Rhabditophanes sp. KR3021</name>
    <dbReference type="NCBI Taxonomy" id="114890"/>
    <lineage>
        <taxon>Eukaryota</taxon>
        <taxon>Metazoa</taxon>
        <taxon>Ecdysozoa</taxon>
        <taxon>Nematoda</taxon>
        <taxon>Chromadorea</taxon>
        <taxon>Rhabditida</taxon>
        <taxon>Tylenchina</taxon>
        <taxon>Panagrolaimomorpha</taxon>
        <taxon>Strongyloidoidea</taxon>
        <taxon>Alloionematidae</taxon>
        <taxon>Rhabditophanes</taxon>
    </lineage>
</organism>
<dbReference type="Proteomes" id="UP000095286">
    <property type="component" value="Unplaced"/>
</dbReference>
<accession>A0AC35TRY5</accession>
<evidence type="ECO:0000313" key="2">
    <source>
        <dbReference type="WBParaSite" id="RSKR_0000358600.1"/>
    </source>
</evidence>
<name>A0AC35TRY5_9BILA</name>
<evidence type="ECO:0000313" key="1">
    <source>
        <dbReference type="Proteomes" id="UP000095286"/>
    </source>
</evidence>
<dbReference type="WBParaSite" id="RSKR_0000358600.1">
    <property type="protein sequence ID" value="RSKR_0000358600.1"/>
    <property type="gene ID" value="RSKR_0000358600"/>
</dbReference>
<reference evidence="2" key="1">
    <citation type="submission" date="2016-11" db="UniProtKB">
        <authorList>
            <consortium name="WormBaseParasite"/>
        </authorList>
    </citation>
    <scope>IDENTIFICATION</scope>
    <source>
        <strain evidence="2">KR3021</strain>
    </source>
</reference>